<name>A0ACD3B5D8_9AGAR</name>
<proteinExistence type="predicted"/>
<evidence type="ECO:0000313" key="1">
    <source>
        <dbReference type="EMBL" id="TFK73020.1"/>
    </source>
</evidence>
<evidence type="ECO:0000313" key="2">
    <source>
        <dbReference type="Proteomes" id="UP000308600"/>
    </source>
</evidence>
<accession>A0ACD3B5D8</accession>
<dbReference type="EMBL" id="ML208279">
    <property type="protein sequence ID" value="TFK73020.1"/>
    <property type="molecule type" value="Genomic_DNA"/>
</dbReference>
<organism evidence="1 2">
    <name type="scientific">Pluteus cervinus</name>
    <dbReference type="NCBI Taxonomy" id="181527"/>
    <lineage>
        <taxon>Eukaryota</taxon>
        <taxon>Fungi</taxon>
        <taxon>Dikarya</taxon>
        <taxon>Basidiomycota</taxon>
        <taxon>Agaricomycotina</taxon>
        <taxon>Agaricomycetes</taxon>
        <taxon>Agaricomycetidae</taxon>
        <taxon>Agaricales</taxon>
        <taxon>Pluteineae</taxon>
        <taxon>Pluteaceae</taxon>
        <taxon>Pluteus</taxon>
    </lineage>
</organism>
<reference evidence="1 2" key="1">
    <citation type="journal article" date="2019" name="Nat. Ecol. Evol.">
        <title>Megaphylogeny resolves global patterns of mushroom evolution.</title>
        <authorList>
            <person name="Varga T."/>
            <person name="Krizsan K."/>
            <person name="Foldi C."/>
            <person name="Dima B."/>
            <person name="Sanchez-Garcia M."/>
            <person name="Sanchez-Ramirez S."/>
            <person name="Szollosi G.J."/>
            <person name="Szarkandi J.G."/>
            <person name="Papp V."/>
            <person name="Albert L."/>
            <person name="Andreopoulos W."/>
            <person name="Angelini C."/>
            <person name="Antonin V."/>
            <person name="Barry K.W."/>
            <person name="Bougher N.L."/>
            <person name="Buchanan P."/>
            <person name="Buyck B."/>
            <person name="Bense V."/>
            <person name="Catcheside P."/>
            <person name="Chovatia M."/>
            <person name="Cooper J."/>
            <person name="Damon W."/>
            <person name="Desjardin D."/>
            <person name="Finy P."/>
            <person name="Geml J."/>
            <person name="Haridas S."/>
            <person name="Hughes K."/>
            <person name="Justo A."/>
            <person name="Karasinski D."/>
            <person name="Kautmanova I."/>
            <person name="Kiss B."/>
            <person name="Kocsube S."/>
            <person name="Kotiranta H."/>
            <person name="LaButti K.M."/>
            <person name="Lechner B.E."/>
            <person name="Liimatainen K."/>
            <person name="Lipzen A."/>
            <person name="Lukacs Z."/>
            <person name="Mihaltcheva S."/>
            <person name="Morgado L.N."/>
            <person name="Niskanen T."/>
            <person name="Noordeloos M.E."/>
            <person name="Ohm R.A."/>
            <person name="Ortiz-Santana B."/>
            <person name="Ovrebo C."/>
            <person name="Racz N."/>
            <person name="Riley R."/>
            <person name="Savchenko A."/>
            <person name="Shiryaev A."/>
            <person name="Soop K."/>
            <person name="Spirin V."/>
            <person name="Szebenyi C."/>
            <person name="Tomsovsky M."/>
            <person name="Tulloss R.E."/>
            <person name="Uehling J."/>
            <person name="Grigoriev I.V."/>
            <person name="Vagvolgyi C."/>
            <person name="Papp T."/>
            <person name="Martin F.M."/>
            <person name="Miettinen O."/>
            <person name="Hibbett D.S."/>
            <person name="Nagy L.G."/>
        </authorList>
    </citation>
    <scope>NUCLEOTIDE SEQUENCE [LARGE SCALE GENOMIC DNA]</scope>
    <source>
        <strain evidence="1 2">NL-1719</strain>
    </source>
</reference>
<protein>
    <submittedName>
        <fullName evidence="1">Uncharacterized protein</fullName>
    </submittedName>
</protein>
<sequence>MDVNNSTFQFGGATQFINVMDKESHSSDSDYTEVNNILYSHRAPSASHDAAQRILPPCHPKTRVELLDDIINNWASSNTQIMWLRGFPGFGGSSITQAVAKRFAVGGTLAASFFFSYSSQDRCHTKKFVSTIAYDIFVKVRCVRPAMKEALLDRSLFEKTLEGLWADLVVHPLNLCASQLSTPLFIVVDGLDECVDSREVTKLLKCLLGITRPSLHPGIKIFVSCRPEPFISAVFERAHAYIYECRTDALPTIQDIRVYLTWELEVLCRGQQGKAEGGMIEKLVKKSSGQFLYAKAAIHFISEQNDINPLRTLQAVVERPLESFKVMDQCYLDIINRAIQRGYLDPLLHNLLIHKVADCQYRPQYVHTDLTISDLAAFWFVDCRKVCSVLSELDILLSYTKRIDGTIDPNQPFYFRFRSFIDFLQKPSQDHPLRVTHAGITKVVLQSILVMESQTVPKKLLIRTQQTWMDLCTHCEPDFDLPFKLRSLRALDIYDLGAVSWTELDESFQSFKGWLPTQTFLESSPTSHLDVNEARYRLLMQEKPLHEVASFLKLLYRNQILICRDYTIWMSFICRLRHHYSTHATMQPDVTSQYILEFLTTHSVTDHDPHASTKYTIAGCIRSHILPDAIKIADIESPARLTPLSGPAWGTEYIWTFLREAILCTQSLLKYSPPKYSPPKVDPNRSPSGMVTPTYSYDYDGWAVGNYAYLAEGVLEVEPKFPGYYDYEY</sequence>
<dbReference type="Proteomes" id="UP000308600">
    <property type="component" value="Unassembled WGS sequence"/>
</dbReference>
<gene>
    <name evidence="1" type="ORF">BDN72DRAFT_876092</name>
</gene>
<keyword evidence="2" id="KW-1185">Reference proteome</keyword>